<dbReference type="Pfam" id="PF01874">
    <property type="entry name" value="CitG"/>
    <property type="match status" value="1"/>
</dbReference>
<protein>
    <submittedName>
        <fullName evidence="7">Triphosphoribosyl-dephospho-CoA synthetase</fullName>
    </submittedName>
</protein>
<dbReference type="GO" id="GO:0051191">
    <property type="term" value="P:prosthetic group biosynthetic process"/>
    <property type="evidence" value="ECO:0007669"/>
    <property type="project" value="InterPro"/>
</dbReference>
<keyword evidence="3" id="KW-0548">Nucleotidyltransferase</keyword>
<evidence type="ECO:0000256" key="5">
    <source>
        <dbReference type="ARBA" id="ARBA00022840"/>
    </source>
</evidence>
<dbReference type="STRING" id="1123510.GCA_000620025_01516"/>
<keyword evidence="5" id="KW-0067">ATP-binding</keyword>
<comment type="catalytic activity">
    <reaction evidence="1">
        <text>3'-dephospho-CoA + ATP = 2'-(5''-triphospho-alpha-D-ribosyl)-3'-dephospho-CoA + adenine</text>
        <dbReference type="Rhea" id="RHEA:15117"/>
        <dbReference type="ChEBI" id="CHEBI:16708"/>
        <dbReference type="ChEBI" id="CHEBI:30616"/>
        <dbReference type="ChEBI" id="CHEBI:57328"/>
        <dbReference type="ChEBI" id="CHEBI:61378"/>
        <dbReference type="EC" id="2.4.2.52"/>
    </reaction>
</comment>
<dbReference type="GO" id="GO:0046917">
    <property type="term" value="F:triphosphoribosyl-dephospho-CoA synthase activity"/>
    <property type="evidence" value="ECO:0007669"/>
    <property type="project" value="UniProtKB-EC"/>
</dbReference>
<dbReference type="OrthoDB" id="114886at2"/>
<sequence>MNRAAILSAREQRAQEKQRLLAKWPVIVSLSFNLPGLPKSTPLTQAAFDDVAQALTHYLCAHRCALHPQPTVHDAAGDHVLWAGRPSCDAVALKALTERFEGEHPLGRLLDVDIYTPEGPIRSGKNKRCLICDAPALVCMRAQRHSLETLRAYCDQQLADWWDTQQASRHARMLASSMTRALLDEVLLTPKPGLVDQQDCGSHDDMDLPLFVQAISALSPYWERVARQGIAFDGENGHDALIALRRLGLEMEAAMRQATHGINTHKGAIFLGCLAVFAHAYAWRCGSSSHPEDYRRIVRHLSRDLVARDMKALHNDHSYGQRLLQTYEDARVGGPRYQAEHGLPAVFDHGLPALEAALNSGSTADTASLHALLTLMAHVLDTNVLHRSSLSVTHRFMALAQQAAATLPPRAEDIEHLQAFCRRHWISAGGCADLLAITLFFHYADHATTLHAAYQ</sequence>
<dbReference type="GO" id="GO:0005524">
    <property type="term" value="F:ATP binding"/>
    <property type="evidence" value="ECO:0007669"/>
    <property type="project" value="UniProtKB-KW"/>
</dbReference>
<dbReference type="Pfam" id="PF03802">
    <property type="entry name" value="CitX"/>
    <property type="match status" value="1"/>
</dbReference>
<dbReference type="RefSeq" id="WP_027704897.1">
    <property type="nucleotide sequence ID" value="NZ_AP018933.1"/>
</dbReference>
<dbReference type="PANTHER" id="PTHR30201:SF2">
    <property type="entry name" value="2-(5''-TRIPHOSPHORIBOSYL)-3'-DEPHOSPHOCOENZYME-A SYNTHASE"/>
    <property type="match status" value="1"/>
</dbReference>
<evidence type="ECO:0000256" key="6">
    <source>
        <dbReference type="ARBA" id="ARBA00048574"/>
    </source>
</evidence>
<dbReference type="Proteomes" id="UP000267342">
    <property type="component" value="Chromosome"/>
</dbReference>
<dbReference type="Gene3D" id="1.10.4200.10">
    <property type="entry name" value="Triphosphoribosyl-dephospho-CoA protein"/>
    <property type="match status" value="1"/>
</dbReference>
<evidence type="ECO:0000256" key="3">
    <source>
        <dbReference type="ARBA" id="ARBA00022695"/>
    </source>
</evidence>
<name>A0A348HCJ0_9GAMM</name>
<evidence type="ECO:0000313" key="7">
    <source>
        <dbReference type="EMBL" id="BBG29342.1"/>
    </source>
</evidence>
<reference evidence="7 8" key="1">
    <citation type="submission" date="2018-09" db="EMBL/GenBank/DDBJ databases">
        <title>Zymobacter palmae IAM14233 (=T109) whole genome analysis.</title>
        <authorList>
            <person name="Yanase H."/>
        </authorList>
    </citation>
    <scope>NUCLEOTIDE SEQUENCE [LARGE SCALE GENOMIC DNA]</scope>
    <source>
        <strain evidence="7 8">IAM14233</strain>
    </source>
</reference>
<keyword evidence="8" id="KW-1185">Reference proteome</keyword>
<evidence type="ECO:0000256" key="1">
    <source>
        <dbReference type="ARBA" id="ARBA00001210"/>
    </source>
</evidence>
<keyword evidence="2" id="KW-0808">Transferase</keyword>
<dbReference type="InterPro" id="IPR002736">
    <property type="entry name" value="CitG"/>
</dbReference>
<accession>A0A348HCJ0</accession>
<keyword evidence="4" id="KW-0547">Nucleotide-binding</keyword>
<dbReference type="EMBL" id="AP018933">
    <property type="protein sequence ID" value="BBG29342.1"/>
    <property type="molecule type" value="Genomic_DNA"/>
</dbReference>
<dbReference type="KEGG" id="zpl:ZBT109_0554"/>
<dbReference type="InterPro" id="IPR005551">
    <property type="entry name" value="CitX"/>
</dbReference>
<dbReference type="AlphaFoldDB" id="A0A348HCJ0"/>
<comment type="catalytic activity">
    <reaction evidence="6">
        <text>apo-[citrate lyase ACP] + 2'-(5''-triphospho-alpha-D-ribosyl)-3'-dephospho-CoA = holo-[citrate lyase ACP] + diphosphate</text>
        <dbReference type="Rhea" id="RHEA:16333"/>
        <dbReference type="Rhea" id="RHEA-COMP:10157"/>
        <dbReference type="Rhea" id="RHEA-COMP:10158"/>
        <dbReference type="ChEBI" id="CHEBI:29999"/>
        <dbReference type="ChEBI" id="CHEBI:33019"/>
        <dbReference type="ChEBI" id="CHEBI:61378"/>
        <dbReference type="ChEBI" id="CHEBI:82683"/>
        <dbReference type="EC" id="2.7.7.61"/>
    </reaction>
</comment>
<evidence type="ECO:0000256" key="4">
    <source>
        <dbReference type="ARBA" id="ARBA00022741"/>
    </source>
</evidence>
<evidence type="ECO:0000313" key="8">
    <source>
        <dbReference type="Proteomes" id="UP000267342"/>
    </source>
</evidence>
<organism evidence="7 8">
    <name type="scientific">Zymobacter palmae</name>
    <dbReference type="NCBI Taxonomy" id="33074"/>
    <lineage>
        <taxon>Bacteria</taxon>
        <taxon>Pseudomonadati</taxon>
        <taxon>Pseudomonadota</taxon>
        <taxon>Gammaproteobacteria</taxon>
        <taxon>Oceanospirillales</taxon>
        <taxon>Halomonadaceae</taxon>
        <taxon>Zymobacter group</taxon>
        <taxon>Zymobacter</taxon>
    </lineage>
</organism>
<dbReference type="PANTHER" id="PTHR30201">
    <property type="entry name" value="TRIPHOSPHORIBOSYL-DEPHOSPHO-COA SYNTHASE"/>
    <property type="match status" value="1"/>
</dbReference>
<dbReference type="GO" id="GO:0050519">
    <property type="term" value="F:holo-citrate lyase synthase activity"/>
    <property type="evidence" value="ECO:0007669"/>
    <property type="project" value="UniProtKB-EC"/>
</dbReference>
<gene>
    <name evidence="7" type="ORF">ZBT109_0554</name>
</gene>
<evidence type="ECO:0000256" key="2">
    <source>
        <dbReference type="ARBA" id="ARBA00022679"/>
    </source>
</evidence>
<proteinExistence type="predicted"/>